<evidence type="ECO:0000313" key="2">
    <source>
        <dbReference type="Proteomes" id="UP000295668"/>
    </source>
</evidence>
<organism evidence="1 2">
    <name type="scientific">Pedobacter changchengzhani</name>
    <dbReference type="NCBI Taxonomy" id="2529274"/>
    <lineage>
        <taxon>Bacteria</taxon>
        <taxon>Pseudomonadati</taxon>
        <taxon>Bacteroidota</taxon>
        <taxon>Sphingobacteriia</taxon>
        <taxon>Sphingobacteriales</taxon>
        <taxon>Sphingobacteriaceae</taxon>
        <taxon>Pedobacter</taxon>
    </lineage>
</organism>
<protein>
    <submittedName>
        <fullName evidence="1">Uncharacterized protein</fullName>
    </submittedName>
</protein>
<name>A0A4R5MPP6_9SPHI</name>
<dbReference type="AlphaFoldDB" id="A0A4R5MPP6"/>
<comment type="caution">
    <text evidence="1">The sequence shown here is derived from an EMBL/GenBank/DDBJ whole genome shotgun (WGS) entry which is preliminary data.</text>
</comment>
<proteinExistence type="predicted"/>
<dbReference type="RefSeq" id="WP_133260695.1">
    <property type="nucleotide sequence ID" value="NZ_SJCY01000001.1"/>
</dbReference>
<accession>A0A4R5MPP6</accession>
<evidence type="ECO:0000313" key="1">
    <source>
        <dbReference type="EMBL" id="TDG37606.1"/>
    </source>
</evidence>
<reference evidence="1 2" key="1">
    <citation type="submission" date="2019-02" db="EMBL/GenBank/DDBJ databases">
        <title>Pedobacter sp. nov., a novel speices isolated from soil of pinguins habitat in Antarcitica.</title>
        <authorList>
            <person name="He R.-H."/>
        </authorList>
    </citation>
    <scope>NUCLEOTIDE SEQUENCE [LARGE SCALE GENOMIC DNA]</scope>
    <source>
        <strain evidence="1 2">E01020</strain>
    </source>
</reference>
<dbReference type="EMBL" id="SJCY01000001">
    <property type="protein sequence ID" value="TDG37606.1"/>
    <property type="molecule type" value="Genomic_DNA"/>
</dbReference>
<dbReference type="OrthoDB" id="760148at2"/>
<keyword evidence="2" id="KW-1185">Reference proteome</keyword>
<dbReference type="Proteomes" id="UP000295668">
    <property type="component" value="Unassembled WGS sequence"/>
</dbReference>
<gene>
    <name evidence="1" type="ORF">EZJ43_00475</name>
</gene>
<sequence>MKRIIFIITIISIWHFTAFSQDFIVKNNDDVIRGTIKGTDYFSVFISEDDKNDIVLPAKDVKNFFWNGDSFVSKGFPNGKDFQYRFVKAIELGAVNLYSFGGGTLIPIQKEKRVKFRPSIGIGTGGGGGGFGGSGIGGGISIGGGNRNNAPERPAGAPAIRYYIEKPGSGPIQEIQIKAVTEDDKKAGVKLLLLQKMGDKPAVKAKIEADTELNSREVTDFVKEYNENVF</sequence>